<evidence type="ECO:0000256" key="6">
    <source>
        <dbReference type="ARBA" id="ARBA00023187"/>
    </source>
</evidence>
<dbReference type="EMBL" id="JANBPT010000538">
    <property type="protein sequence ID" value="KAJ1917536.1"/>
    <property type="molecule type" value="Genomic_DNA"/>
</dbReference>
<dbReference type="GO" id="GO:0000956">
    <property type="term" value="P:nuclear-transcribed mRNA catabolic process"/>
    <property type="evidence" value="ECO:0007669"/>
    <property type="project" value="InterPro"/>
</dbReference>
<sequence>MRGGGNHSGGRGGGGDRHKGGDRSKPKRDPILDLSKYADKRITVKFMGGREVSGLLKGYDLLLNLVLDETEEILKADNADQAEPATRQIGLLVCRGPAIITISPVDGSSVIANPYLAAES</sequence>
<evidence type="ECO:0000256" key="2">
    <source>
        <dbReference type="ARBA" id="ARBA00006850"/>
    </source>
</evidence>
<dbReference type="InterPro" id="IPR044641">
    <property type="entry name" value="Lsm7/SmG-like"/>
</dbReference>
<comment type="subcellular location">
    <subcellularLocation>
        <location evidence="1">Nucleus</location>
    </subcellularLocation>
</comment>
<evidence type="ECO:0000313" key="11">
    <source>
        <dbReference type="EMBL" id="KAJ1917536.1"/>
    </source>
</evidence>
<dbReference type="InterPro" id="IPR047575">
    <property type="entry name" value="Sm"/>
</dbReference>
<keyword evidence="6" id="KW-0508">mRNA splicing</keyword>
<comment type="similarity">
    <text evidence="2">Belongs to the snRNP Sm proteins family.</text>
</comment>
<dbReference type="GO" id="GO:0097526">
    <property type="term" value="C:spliceosomal tri-snRNP complex"/>
    <property type="evidence" value="ECO:0007669"/>
    <property type="project" value="TreeGrafter"/>
</dbReference>
<feature type="domain" description="Sm" evidence="10">
    <location>
        <begin position="29"/>
        <end position="108"/>
    </location>
</feature>
<evidence type="ECO:0000256" key="4">
    <source>
        <dbReference type="ARBA" id="ARBA00022728"/>
    </source>
</evidence>
<dbReference type="Pfam" id="PF01423">
    <property type="entry name" value="LSM"/>
    <property type="match status" value="1"/>
</dbReference>
<keyword evidence="12" id="KW-1185">Reference proteome</keyword>
<dbReference type="PANTHER" id="PTHR10553">
    <property type="entry name" value="SMALL NUCLEAR RIBONUCLEOPROTEIN"/>
    <property type="match status" value="1"/>
</dbReference>
<dbReference type="GO" id="GO:0071004">
    <property type="term" value="C:U2-type prespliceosome"/>
    <property type="evidence" value="ECO:0007669"/>
    <property type="project" value="TreeGrafter"/>
</dbReference>
<dbReference type="CDD" id="cd01729">
    <property type="entry name" value="LSm7"/>
    <property type="match status" value="1"/>
</dbReference>
<comment type="caution">
    <text evidence="11">The sequence shown here is derived from an EMBL/GenBank/DDBJ whole genome shotgun (WGS) entry which is preliminary data.</text>
</comment>
<evidence type="ECO:0000256" key="7">
    <source>
        <dbReference type="ARBA" id="ARBA00023242"/>
    </source>
</evidence>
<keyword evidence="8" id="KW-0687">Ribonucleoprotein</keyword>
<dbReference type="GO" id="GO:0003723">
    <property type="term" value="F:RNA binding"/>
    <property type="evidence" value="ECO:0007669"/>
    <property type="project" value="UniProtKB-KW"/>
</dbReference>
<dbReference type="GO" id="GO:0005689">
    <property type="term" value="C:U12-type spliceosomal complex"/>
    <property type="evidence" value="ECO:0007669"/>
    <property type="project" value="TreeGrafter"/>
</dbReference>
<dbReference type="AlphaFoldDB" id="A0A9W8A3L5"/>
<dbReference type="InterPro" id="IPR001163">
    <property type="entry name" value="Sm_dom_euk/arc"/>
</dbReference>
<evidence type="ECO:0000313" key="12">
    <source>
        <dbReference type="Proteomes" id="UP001150569"/>
    </source>
</evidence>
<dbReference type="OrthoDB" id="274944at2759"/>
<dbReference type="InterPro" id="IPR010920">
    <property type="entry name" value="LSM_dom_sf"/>
</dbReference>
<dbReference type="PIRSF" id="PIRSF037188">
    <property type="entry name" value="U6_snRNA_Lsm7"/>
    <property type="match status" value="1"/>
</dbReference>
<gene>
    <name evidence="11" type="primary">lsm7_1</name>
    <name evidence="11" type="ORF">IWQ60_007752</name>
</gene>
<dbReference type="GO" id="GO:0071013">
    <property type="term" value="C:catalytic step 2 spliceosome"/>
    <property type="evidence" value="ECO:0007669"/>
    <property type="project" value="TreeGrafter"/>
</dbReference>
<dbReference type="Gene3D" id="2.30.30.100">
    <property type="match status" value="1"/>
</dbReference>
<keyword evidence="4" id="KW-0747">Spliceosome</keyword>
<feature type="compositionally biased region" description="Basic and acidic residues" evidence="9">
    <location>
        <begin position="14"/>
        <end position="31"/>
    </location>
</feature>
<feature type="region of interest" description="Disordered" evidence="9">
    <location>
        <begin position="1"/>
        <end position="31"/>
    </location>
</feature>
<reference evidence="11" key="1">
    <citation type="submission" date="2022-07" db="EMBL/GenBank/DDBJ databases">
        <title>Phylogenomic reconstructions and comparative analyses of Kickxellomycotina fungi.</title>
        <authorList>
            <person name="Reynolds N.K."/>
            <person name="Stajich J.E."/>
            <person name="Barry K."/>
            <person name="Grigoriev I.V."/>
            <person name="Crous P."/>
            <person name="Smith M.E."/>
        </authorList>
    </citation>
    <scope>NUCLEOTIDE SEQUENCE</scope>
    <source>
        <strain evidence="11">RSA 861</strain>
    </source>
</reference>
<evidence type="ECO:0000256" key="8">
    <source>
        <dbReference type="ARBA" id="ARBA00023274"/>
    </source>
</evidence>
<accession>A0A9W8A3L5</accession>
<keyword evidence="7" id="KW-0539">Nucleus</keyword>
<dbReference type="PANTHER" id="PTHR10553:SF5">
    <property type="entry name" value="U6 SNRNA-ASSOCIATED SM-LIKE PROTEIN LSM7"/>
    <property type="match status" value="1"/>
</dbReference>
<evidence type="ECO:0000259" key="10">
    <source>
        <dbReference type="PROSITE" id="PS52002"/>
    </source>
</evidence>
<protein>
    <submittedName>
        <fullName evidence="11">U6 snRNP-associated protein Lsm7</fullName>
    </submittedName>
</protein>
<dbReference type="GO" id="GO:1990726">
    <property type="term" value="C:Lsm1-7-Pat1 complex"/>
    <property type="evidence" value="ECO:0007669"/>
    <property type="project" value="TreeGrafter"/>
</dbReference>
<evidence type="ECO:0000256" key="1">
    <source>
        <dbReference type="ARBA" id="ARBA00004123"/>
    </source>
</evidence>
<keyword evidence="3" id="KW-0507">mRNA processing</keyword>
<keyword evidence="5" id="KW-0694">RNA-binding</keyword>
<evidence type="ECO:0000256" key="3">
    <source>
        <dbReference type="ARBA" id="ARBA00022664"/>
    </source>
</evidence>
<feature type="compositionally biased region" description="Gly residues" evidence="9">
    <location>
        <begin position="1"/>
        <end position="13"/>
    </location>
</feature>
<dbReference type="Proteomes" id="UP001150569">
    <property type="component" value="Unassembled WGS sequence"/>
</dbReference>
<dbReference type="InterPro" id="IPR017132">
    <property type="entry name" value="Lsm7"/>
</dbReference>
<dbReference type="GO" id="GO:0005688">
    <property type="term" value="C:U6 snRNP"/>
    <property type="evidence" value="ECO:0007669"/>
    <property type="project" value="TreeGrafter"/>
</dbReference>
<proteinExistence type="inferred from homology"/>
<dbReference type="GO" id="GO:0000398">
    <property type="term" value="P:mRNA splicing, via spliceosome"/>
    <property type="evidence" value="ECO:0007669"/>
    <property type="project" value="InterPro"/>
</dbReference>
<dbReference type="PROSITE" id="PS52002">
    <property type="entry name" value="SM"/>
    <property type="match status" value="1"/>
</dbReference>
<dbReference type="SMART" id="SM00651">
    <property type="entry name" value="Sm"/>
    <property type="match status" value="1"/>
</dbReference>
<organism evidence="11 12">
    <name type="scientific">Tieghemiomyces parasiticus</name>
    <dbReference type="NCBI Taxonomy" id="78921"/>
    <lineage>
        <taxon>Eukaryota</taxon>
        <taxon>Fungi</taxon>
        <taxon>Fungi incertae sedis</taxon>
        <taxon>Zoopagomycota</taxon>
        <taxon>Kickxellomycotina</taxon>
        <taxon>Dimargaritomycetes</taxon>
        <taxon>Dimargaritales</taxon>
        <taxon>Dimargaritaceae</taxon>
        <taxon>Tieghemiomyces</taxon>
    </lineage>
</organism>
<evidence type="ECO:0000256" key="5">
    <source>
        <dbReference type="ARBA" id="ARBA00022884"/>
    </source>
</evidence>
<name>A0A9W8A3L5_9FUNG</name>
<evidence type="ECO:0000256" key="9">
    <source>
        <dbReference type="SAM" id="MobiDB-lite"/>
    </source>
</evidence>
<dbReference type="SUPFAM" id="SSF50182">
    <property type="entry name" value="Sm-like ribonucleoproteins"/>
    <property type="match status" value="1"/>
</dbReference>